<dbReference type="EMBL" id="CP000236">
    <property type="protein sequence ID" value="ABD44661.1"/>
    <property type="molecule type" value="Genomic_DNA"/>
</dbReference>
<protein>
    <submittedName>
        <fullName evidence="2">Uncharacterized protein</fullName>
    </submittedName>
</protein>
<name>Q2GHR8_EHRCR</name>
<keyword evidence="1" id="KW-0812">Transmembrane</keyword>
<proteinExistence type="predicted"/>
<dbReference type="AlphaFoldDB" id="Q2GHR8"/>
<evidence type="ECO:0000313" key="3">
    <source>
        <dbReference type="Proteomes" id="UP000008320"/>
    </source>
</evidence>
<accession>Q2GHR8</accession>
<dbReference type="KEGG" id="ech:ECH_0191"/>
<keyword evidence="1" id="KW-1133">Transmembrane helix</keyword>
<evidence type="ECO:0000256" key="1">
    <source>
        <dbReference type="SAM" id="Phobius"/>
    </source>
</evidence>
<feature type="transmembrane region" description="Helical" evidence="1">
    <location>
        <begin position="37"/>
        <end position="55"/>
    </location>
</feature>
<dbReference type="STRING" id="205920.ECH_0191"/>
<keyword evidence="1" id="KW-0472">Membrane</keyword>
<dbReference type="Proteomes" id="UP000008320">
    <property type="component" value="Chromosome"/>
</dbReference>
<evidence type="ECO:0000313" key="2">
    <source>
        <dbReference type="EMBL" id="ABD44661.1"/>
    </source>
</evidence>
<dbReference type="HOGENOM" id="CLU_3006975_0_0_5"/>
<keyword evidence="3" id="KW-1185">Reference proteome</keyword>
<sequence length="56" mass="6465">MYFCMLAMGAEIFYDTVFVTCLVIKIMSFLLHNLYLLLISVKILLLPIFIMDSLVS</sequence>
<gene>
    <name evidence="2" type="ordered locus">ECH_0191</name>
</gene>
<organism evidence="2 3">
    <name type="scientific">Ehrlichia chaffeensis (strain ATCC CRL-10679 / Arkansas)</name>
    <dbReference type="NCBI Taxonomy" id="205920"/>
    <lineage>
        <taxon>Bacteria</taxon>
        <taxon>Pseudomonadati</taxon>
        <taxon>Pseudomonadota</taxon>
        <taxon>Alphaproteobacteria</taxon>
        <taxon>Rickettsiales</taxon>
        <taxon>Anaplasmataceae</taxon>
        <taxon>Ehrlichia</taxon>
    </lineage>
</organism>
<reference evidence="2 3" key="1">
    <citation type="journal article" date="2006" name="PLoS Genet.">
        <title>Comparative genomics of emerging human ehrlichiosis agents.</title>
        <authorList>
            <person name="Dunning Hotopp J.C."/>
            <person name="Lin M."/>
            <person name="Madupu R."/>
            <person name="Crabtree J."/>
            <person name="Angiuoli S.V."/>
            <person name="Eisen J.A."/>
            <person name="Seshadri R."/>
            <person name="Ren Q."/>
            <person name="Wu M."/>
            <person name="Utterback T.R."/>
            <person name="Smith S."/>
            <person name="Lewis M."/>
            <person name="Khouri H."/>
            <person name="Zhang C."/>
            <person name="Niu H."/>
            <person name="Lin Q."/>
            <person name="Ohashi N."/>
            <person name="Zhi N."/>
            <person name="Nelson W."/>
            <person name="Brinkac L.M."/>
            <person name="Dodson R.J."/>
            <person name="Rosovitz M.J."/>
            <person name="Sundaram J."/>
            <person name="Daugherty S.C."/>
            <person name="Davidsen T."/>
            <person name="Durkin A.S."/>
            <person name="Gwinn M."/>
            <person name="Haft D.H."/>
            <person name="Selengut J.D."/>
            <person name="Sullivan S.A."/>
            <person name="Zafar N."/>
            <person name="Zhou L."/>
            <person name="Benahmed F."/>
            <person name="Forberger H."/>
            <person name="Halpin R."/>
            <person name="Mulligan S."/>
            <person name="Robinson J."/>
            <person name="White O."/>
            <person name="Rikihisa Y."/>
            <person name="Tettelin H."/>
        </authorList>
    </citation>
    <scope>NUCLEOTIDE SEQUENCE [LARGE SCALE GENOMIC DNA]</scope>
    <source>
        <strain evidence="3">ATCC CRL-10679 / Arkansas</strain>
    </source>
</reference>